<protein>
    <submittedName>
        <fullName evidence="2">Uncharacterized protein</fullName>
    </submittedName>
</protein>
<evidence type="ECO:0000313" key="3">
    <source>
        <dbReference type="Proteomes" id="UP001599756"/>
    </source>
</evidence>
<gene>
    <name evidence="2" type="ORF">ACFW88_31695</name>
</gene>
<accession>A0ABW6HEJ9</accession>
<dbReference type="Proteomes" id="UP001599756">
    <property type="component" value="Unassembled WGS sequence"/>
</dbReference>
<dbReference type="EMBL" id="JBHYTS010000075">
    <property type="protein sequence ID" value="MFE1755047.1"/>
    <property type="molecule type" value="Genomic_DNA"/>
</dbReference>
<dbReference type="RefSeq" id="WP_381843104.1">
    <property type="nucleotide sequence ID" value="NZ_JBHYTS010000075.1"/>
</dbReference>
<feature type="region of interest" description="Disordered" evidence="1">
    <location>
        <begin position="51"/>
        <end position="72"/>
    </location>
</feature>
<evidence type="ECO:0000313" key="2">
    <source>
        <dbReference type="EMBL" id="MFE1755047.1"/>
    </source>
</evidence>
<organism evidence="2 3">
    <name type="scientific">Streptomyces anandii</name>
    <dbReference type="NCBI Taxonomy" id="285454"/>
    <lineage>
        <taxon>Bacteria</taxon>
        <taxon>Bacillati</taxon>
        <taxon>Actinomycetota</taxon>
        <taxon>Actinomycetes</taxon>
        <taxon>Kitasatosporales</taxon>
        <taxon>Streptomycetaceae</taxon>
        <taxon>Streptomyces</taxon>
    </lineage>
</organism>
<proteinExistence type="predicted"/>
<comment type="caution">
    <text evidence="2">The sequence shown here is derived from an EMBL/GenBank/DDBJ whole genome shotgun (WGS) entry which is preliminary data.</text>
</comment>
<keyword evidence="3" id="KW-1185">Reference proteome</keyword>
<reference evidence="2 3" key="1">
    <citation type="submission" date="2024-09" db="EMBL/GenBank/DDBJ databases">
        <title>The Natural Products Discovery Center: Release of the First 8490 Sequenced Strains for Exploring Actinobacteria Biosynthetic Diversity.</title>
        <authorList>
            <person name="Kalkreuter E."/>
            <person name="Kautsar S.A."/>
            <person name="Yang D."/>
            <person name="Bader C.D."/>
            <person name="Teijaro C.N."/>
            <person name="Fluegel L."/>
            <person name="Davis C.M."/>
            <person name="Simpson J.R."/>
            <person name="Lauterbach L."/>
            <person name="Steele A.D."/>
            <person name="Gui C."/>
            <person name="Meng S."/>
            <person name="Li G."/>
            <person name="Viehrig K."/>
            <person name="Ye F."/>
            <person name="Su P."/>
            <person name="Kiefer A.F."/>
            <person name="Nichols A."/>
            <person name="Cepeda A.J."/>
            <person name="Yan W."/>
            <person name="Fan B."/>
            <person name="Jiang Y."/>
            <person name="Adhikari A."/>
            <person name="Zheng C.-J."/>
            <person name="Schuster L."/>
            <person name="Cowan T.M."/>
            <person name="Smanski M.J."/>
            <person name="Chevrette M.G."/>
            <person name="De Carvalho L.P.S."/>
            <person name="Shen B."/>
        </authorList>
    </citation>
    <scope>NUCLEOTIDE SEQUENCE [LARGE SCALE GENOMIC DNA]</scope>
    <source>
        <strain evidence="2 3">NPDC059500</strain>
    </source>
</reference>
<name>A0ABW6HEJ9_9ACTN</name>
<evidence type="ECO:0000256" key="1">
    <source>
        <dbReference type="SAM" id="MobiDB-lite"/>
    </source>
</evidence>
<sequence length="125" mass="12276">MPSAPPRPPTEAAAIPATLITQAEGTAMVSSAERLAGWRRRERDPLRDAVREAGIRGAGTTSSWSSSSVPRAGSSPVAVAGSSCGAGSSTAAGAVSVAVPVVVSVAVSCSVPSCAAPSEFHCVAS</sequence>
<feature type="compositionally biased region" description="Low complexity" evidence="1">
    <location>
        <begin position="58"/>
        <end position="72"/>
    </location>
</feature>